<dbReference type="GO" id="GO:0003700">
    <property type="term" value="F:DNA-binding transcription factor activity"/>
    <property type="evidence" value="ECO:0007669"/>
    <property type="project" value="InterPro"/>
</dbReference>
<protein>
    <submittedName>
        <fullName evidence="2">MarR family transcriptional regulator</fullName>
    </submittedName>
</protein>
<name>A0A4Q8LU03_9GAMM</name>
<dbReference type="PANTHER" id="PTHR39515">
    <property type="entry name" value="CONSERVED PROTEIN"/>
    <property type="match status" value="1"/>
</dbReference>
<sequence length="259" mass="29044">MPMNTNHEHFPPASGRLDREMLDGLARMLPRARGNAAVPAWRVLAAVLHVRRSGCAWNRLPPEYGPWHTLYTRARRWQRRGLLAPALEAFERGRYERGVPPAPDPAARRRMEVLADSLRPLVFSLAGSLRDERGDLRISQLEVATLMMIEQQPGIGVTPLAKRMEVHPASMSLLLRGLAGQGWIQAGERDPADRRRAWLTIAEAGRQVLRKVRSNRSDQLVRQFLRLPAEELAALEAVLPILQRIGEQLLLAGGRGRGV</sequence>
<dbReference type="Proteomes" id="UP000292087">
    <property type="component" value="Unassembled WGS sequence"/>
</dbReference>
<organism evidence="2 3">
    <name type="scientific">Pseudoxanthomonas winnipegensis</name>
    <dbReference type="NCBI Taxonomy" id="2480810"/>
    <lineage>
        <taxon>Bacteria</taxon>
        <taxon>Pseudomonadati</taxon>
        <taxon>Pseudomonadota</taxon>
        <taxon>Gammaproteobacteria</taxon>
        <taxon>Lysobacterales</taxon>
        <taxon>Lysobacteraceae</taxon>
        <taxon>Pseudoxanthomonas</taxon>
    </lineage>
</organism>
<gene>
    <name evidence="2" type="ORF">EA656_06680</name>
</gene>
<dbReference type="AlphaFoldDB" id="A0A4Q8LU03"/>
<dbReference type="InterPro" id="IPR025161">
    <property type="entry name" value="IS402-like_dom"/>
</dbReference>
<evidence type="ECO:0000259" key="1">
    <source>
        <dbReference type="PROSITE" id="PS50995"/>
    </source>
</evidence>
<dbReference type="Pfam" id="PF13340">
    <property type="entry name" value="DUF4096"/>
    <property type="match status" value="1"/>
</dbReference>
<dbReference type="InterPro" id="IPR052526">
    <property type="entry name" value="HTH-type_Bedaq_tolerance"/>
</dbReference>
<dbReference type="InterPro" id="IPR036388">
    <property type="entry name" value="WH-like_DNA-bd_sf"/>
</dbReference>
<dbReference type="InterPro" id="IPR036390">
    <property type="entry name" value="WH_DNA-bd_sf"/>
</dbReference>
<accession>A0A4Q8LU03</accession>
<dbReference type="EMBL" id="SHMF01000002">
    <property type="protein sequence ID" value="TAA35380.1"/>
    <property type="molecule type" value="Genomic_DNA"/>
</dbReference>
<evidence type="ECO:0000313" key="2">
    <source>
        <dbReference type="EMBL" id="TAA35380.1"/>
    </source>
</evidence>
<dbReference type="InterPro" id="IPR000835">
    <property type="entry name" value="HTH_MarR-typ"/>
</dbReference>
<proteinExistence type="predicted"/>
<dbReference type="Gene3D" id="1.10.10.10">
    <property type="entry name" value="Winged helix-like DNA-binding domain superfamily/Winged helix DNA-binding domain"/>
    <property type="match status" value="1"/>
</dbReference>
<feature type="domain" description="HTH marR-type" evidence="1">
    <location>
        <begin position="111"/>
        <end position="247"/>
    </location>
</feature>
<evidence type="ECO:0000313" key="3">
    <source>
        <dbReference type="Proteomes" id="UP000292087"/>
    </source>
</evidence>
<dbReference type="PROSITE" id="PS50995">
    <property type="entry name" value="HTH_MARR_2"/>
    <property type="match status" value="1"/>
</dbReference>
<dbReference type="PANTHER" id="PTHR39515:SF2">
    <property type="entry name" value="HTH-TYPE TRANSCRIPTIONAL REGULATOR RV0880"/>
    <property type="match status" value="1"/>
</dbReference>
<comment type="caution">
    <text evidence="2">The sequence shown here is derived from an EMBL/GenBank/DDBJ whole genome shotgun (WGS) entry which is preliminary data.</text>
</comment>
<reference evidence="2 3" key="1">
    <citation type="submission" date="2019-02" db="EMBL/GenBank/DDBJ databases">
        <title>WGS of Pseudoxanthomonas species novum from clinical isolates.</title>
        <authorList>
            <person name="Bernier A.-M."/>
            <person name="Bernard K."/>
            <person name="Vachon A."/>
        </authorList>
    </citation>
    <scope>NUCLEOTIDE SEQUENCE [LARGE SCALE GENOMIC DNA]</scope>
    <source>
        <strain evidence="2 3">NML140781</strain>
    </source>
</reference>
<dbReference type="SUPFAM" id="SSF46785">
    <property type="entry name" value="Winged helix' DNA-binding domain"/>
    <property type="match status" value="1"/>
</dbReference>
<dbReference type="Pfam" id="PF01047">
    <property type="entry name" value="MarR"/>
    <property type="match status" value="1"/>
</dbReference>
<dbReference type="SMART" id="SM00347">
    <property type="entry name" value="HTH_MARR"/>
    <property type="match status" value="1"/>
</dbReference>